<reference evidence="2" key="2">
    <citation type="journal article" date="2015" name="Data Brief">
        <title>Shoot transcriptome of the giant reed, Arundo donax.</title>
        <authorList>
            <person name="Barrero R.A."/>
            <person name="Guerrero F.D."/>
            <person name="Moolhuijzen P."/>
            <person name="Goolsby J.A."/>
            <person name="Tidwell J."/>
            <person name="Bellgard S.E."/>
            <person name="Bellgard M.I."/>
        </authorList>
    </citation>
    <scope>NUCLEOTIDE SEQUENCE</scope>
    <source>
        <tissue evidence="2">Shoot tissue taken approximately 20 cm above the soil surface</tissue>
    </source>
</reference>
<keyword evidence="1" id="KW-0812">Transmembrane</keyword>
<protein>
    <submittedName>
        <fullName evidence="2">Uncharacterized protein</fullName>
    </submittedName>
</protein>
<dbReference type="AlphaFoldDB" id="A0A0A9G244"/>
<proteinExistence type="predicted"/>
<evidence type="ECO:0000313" key="2">
    <source>
        <dbReference type="EMBL" id="JAE17554.1"/>
    </source>
</evidence>
<organism evidence="2">
    <name type="scientific">Arundo donax</name>
    <name type="common">Giant reed</name>
    <name type="synonym">Donax arundinaceus</name>
    <dbReference type="NCBI Taxonomy" id="35708"/>
    <lineage>
        <taxon>Eukaryota</taxon>
        <taxon>Viridiplantae</taxon>
        <taxon>Streptophyta</taxon>
        <taxon>Embryophyta</taxon>
        <taxon>Tracheophyta</taxon>
        <taxon>Spermatophyta</taxon>
        <taxon>Magnoliopsida</taxon>
        <taxon>Liliopsida</taxon>
        <taxon>Poales</taxon>
        <taxon>Poaceae</taxon>
        <taxon>PACMAD clade</taxon>
        <taxon>Arundinoideae</taxon>
        <taxon>Arundineae</taxon>
        <taxon>Arundo</taxon>
    </lineage>
</organism>
<feature type="transmembrane region" description="Helical" evidence="1">
    <location>
        <begin position="21"/>
        <end position="41"/>
    </location>
</feature>
<name>A0A0A9G244_ARUDO</name>
<accession>A0A0A9G244</accession>
<dbReference type="EMBL" id="GBRH01180342">
    <property type="protein sequence ID" value="JAE17554.1"/>
    <property type="molecule type" value="Transcribed_RNA"/>
</dbReference>
<keyword evidence="1" id="KW-1133">Transmembrane helix</keyword>
<keyword evidence="1" id="KW-0472">Membrane</keyword>
<reference evidence="2" key="1">
    <citation type="submission" date="2014-09" db="EMBL/GenBank/DDBJ databases">
        <authorList>
            <person name="Magalhaes I.L.F."/>
            <person name="Oliveira U."/>
            <person name="Santos F.R."/>
            <person name="Vidigal T.H.D.A."/>
            <person name="Brescovit A.D."/>
            <person name="Santos A.J."/>
        </authorList>
    </citation>
    <scope>NUCLEOTIDE SEQUENCE</scope>
    <source>
        <tissue evidence="2">Shoot tissue taken approximately 20 cm above the soil surface</tissue>
    </source>
</reference>
<evidence type="ECO:0000256" key="1">
    <source>
        <dbReference type="SAM" id="Phobius"/>
    </source>
</evidence>
<sequence>MNLHMRLQKLASMSLRNMAHCHTGCSILRSLLLITSSYYIIVS</sequence>